<feature type="compositionally biased region" description="Basic and acidic residues" evidence="1">
    <location>
        <begin position="165"/>
        <end position="178"/>
    </location>
</feature>
<feature type="non-terminal residue" evidence="2">
    <location>
        <position position="217"/>
    </location>
</feature>
<gene>
    <name evidence="2" type="primary">NUDT8</name>
    <name evidence="2" type="ORF">SNEC2469_LOCUS5682</name>
</gene>
<feature type="region of interest" description="Disordered" evidence="1">
    <location>
        <begin position="149"/>
        <end position="217"/>
    </location>
</feature>
<reference evidence="2" key="1">
    <citation type="submission" date="2021-02" db="EMBL/GenBank/DDBJ databases">
        <authorList>
            <person name="Dougan E. K."/>
            <person name="Rhodes N."/>
            <person name="Thang M."/>
            <person name="Chan C."/>
        </authorList>
    </citation>
    <scope>NUCLEOTIDE SEQUENCE</scope>
</reference>
<dbReference type="Proteomes" id="UP000601435">
    <property type="component" value="Unassembled WGS sequence"/>
</dbReference>
<keyword evidence="3" id="KW-1185">Reference proteome</keyword>
<dbReference type="AlphaFoldDB" id="A0A812M2R7"/>
<dbReference type="EMBL" id="CAJNJA010010389">
    <property type="protein sequence ID" value="CAE7257033.1"/>
    <property type="molecule type" value="Genomic_DNA"/>
</dbReference>
<proteinExistence type="predicted"/>
<evidence type="ECO:0000256" key="1">
    <source>
        <dbReference type="SAM" id="MobiDB-lite"/>
    </source>
</evidence>
<comment type="caution">
    <text evidence="2">The sequence shown here is derived from an EMBL/GenBank/DDBJ whole genome shotgun (WGS) entry which is preliminary data.</text>
</comment>
<name>A0A812M2R7_9DINO</name>
<protein>
    <submittedName>
        <fullName evidence="2">NUDT8 protein</fullName>
    </submittedName>
</protein>
<evidence type="ECO:0000313" key="2">
    <source>
        <dbReference type="EMBL" id="CAE7257033.1"/>
    </source>
</evidence>
<sequence length="217" mass="24189">MAKEEPDEWAEQIGNANRLCSQKSPDISLRSFQSRLAQWREQCLRFQSSGETWAPTKPCCPACPYLGLEAILWQGCKKHEPTPCVQLLSIQELLELYEFFRENPQHGFFEDSGSEPRLDVGCDLQMRPWIRDLPRVRAGGGYELAEDGMLKLSPSSGSAAQFHEGSTEPGEKHSEAVEPRPGGPAPKRQRAGNRQAQPRDTATKKRAHGSTTKVSGK</sequence>
<accession>A0A812M2R7</accession>
<organism evidence="2 3">
    <name type="scientific">Symbiodinium necroappetens</name>
    <dbReference type="NCBI Taxonomy" id="1628268"/>
    <lineage>
        <taxon>Eukaryota</taxon>
        <taxon>Sar</taxon>
        <taxon>Alveolata</taxon>
        <taxon>Dinophyceae</taxon>
        <taxon>Suessiales</taxon>
        <taxon>Symbiodiniaceae</taxon>
        <taxon>Symbiodinium</taxon>
    </lineage>
</organism>
<evidence type="ECO:0000313" key="3">
    <source>
        <dbReference type="Proteomes" id="UP000601435"/>
    </source>
</evidence>
<dbReference type="OrthoDB" id="10377396at2759"/>